<comment type="caution">
    <text evidence="2">The sequence shown here is derived from an EMBL/GenBank/DDBJ whole genome shotgun (WGS) entry which is preliminary data.</text>
</comment>
<organism evidence="2 3">
    <name type="scientific">Daldinia eschscholtzii</name>
    <dbReference type="NCBI Taxonomy" id="292717"/>
    <lineage>
        <taxon>Eukaryota</taxon>
        <taxon>Fungi</taxon>
        <taxon>Dikarya</taxon>
        <taxon>Ascomycota</taxon>
        <taxon>Pezizomycotina</taxon>
        <taxon>Sordariomycetes</taxon>
        <taxon>Xylariomycetidae</taxon>
        <taxon>Xylariales</taxon>
        <taxon>Hypoxylaceae</taxon>
        <taxon>Daldinia</taxon>
    </lineage>
</organism>
<evidence type="ECO:0000313" key="3">
    <source>
        <dbReference type="Proteomes" id="UP001369815"/>
    </source>
</evidence>
<name>A0AAX6MU47_9PEZI</name>
<proteinExistence type="predicted"/>
<dbReference type="AlphaFoldDB" id="A0AAX6MU47"/>
<sequence>MSDPFFPNSSLQLRDVNSPVPHRPPTIYEETRNTESLSHQGEFHGRVAPAEPLTTTGHKPGVKVGNEAVPEFHAEKYPPGTAPRENTFQPRPEGETPAEAPNVESQQLTDPVDTLGGTTSQAVHTGLGKPIQGQSGAELHGNLQGDHTNRRKKEHAGLEGTGASVGDSVRQKGGDLPEGVEKGTRGKGSADYPSAADRIPTSAEELAAERKVPDRAYDYTQSGKPK</sequence>
<reference evidence="2 3" key="1">
    <citation type="journal article" date="2024" name="Front Chem Biol">
        <title>Unveiling the potential of Daldinia eschscholtzii MFLUCC 19-0629 through bioactivity and bioinformatics studies for enhanced sustainable agriculture production.</title>
        <authorList>
            <person name="Brooks S."/>
            <person name="Weaver J.A."/>
            <person name="Klomchit A."/>
            <person name="Alharthi S.A."/>
            <person name="Onlamun T."/>
            <person name="Nurani R."/>
            <person name="Vong T.K."/>
            <person name="Alberti F."/>
            <person name="Greco C."/>
        </authorList>
    </citation>
    <scope>NUCLEOTIDE SEQUENCE [LARGE SCALE GENOMIC DNA]</scope>
    <source>
        <strain evidence="2">MFLUCC 19-0629</strain>
    </source>
</reference>
<dbReference type="Proteomes" id="UP001369815">
    <property type="component" value="Unassembled WGS sequence"/>
</dbReference>
<feature type="region of interest" description="Disordered" evidence="1">
    <location>
        <begin position="1"/>
        <end position="42"/>
    </location>
</feature>
<accession>A0AAX6MU47</accession>
<feature type="compositionally biased region" description="Basic and acidic residues" evidence="1">
    <location>
        <begin position="207"/>
        <end position="217"/>
    </location>
</feature>
<feature type="compositionally biased region" description="Basic and acidic residues" evidence="1">
    <location>
        <begin position="169"/>
        <end position="184"/>
    </location>
</feature>
<keyword evidence="3" id="KW-1185">Reference proteome</keyword>
<evidence type="ECO:0000313" key="2">
    <source>
        <dbReference type="EMBL" id="KAK6956046.1"/>
    </source>
</evidence>
<feature type="region of interest" description="Disordered" evidence="1">
    <location>
        <begin position="73"/>
        <end position="226"/>
    </location>
</feature>
<protein>
    <submittedName>
        <fullName evidence="2">Uncharacterized protein</fullName>
    </submittedName>
</protein>
<evidence type="ECO:0000256" key="1">
    <source>
        <dbReference type="SAM" id="MobiDB-lite"/>
    </source>
</evidence>
<gene>
    <name evidence="2" type="ORF">Daesc_001316</name>
</gene>
<dbReference type="EMBL" id="JBANMG010000002">
    <property type="protein sequence ID" value="KAK6956046.1"/>
    <property type="molecule type" value="Genomic_DNA"/>
</dbReference>